<dbReference type="Pfam" id="PF00672">
    <property type="entry name" value="HAMP"/>
    <property type="match status" value="1"/>
</dbReference>
<organism evidence="3">
    <name type="scientific">marine metagenome</name>
    <dbReference type="NCBI Taxonomy" id="408172"/>
    <lineage>
        <taxon>unclassified sequences</taxon>
        <taxon>metagenomes</taxon>
        <taxon>ecological metagenomes</taxon>
    </lineage>
</organism>
<evidence type="ECO:0000313" key="3">
    <source>
        <dbReference type="EMBL" id="SVC39961.1"/>
    </source>
</evidence>
<dbReference type="SUPFAM" id="SSF158472">
    <property type="entry name" value="HAMP domain-like"/>
    <property type="match status" value="1"/>
</dbReference>
<proteinExistence type="predicted"/>
<dbReference type="PROSITE" id="PS50885">
    <property type="entry name" value="HAMP"/>
    <property type="match status" value="1"/>
</dbReference>
<dbReference type="EMBL" id="UINC01089135">
    <property type="protein sequence ID" value="SVC39961.1"/>
    <property type="molecule type" value="Genomic_DNA"/>
</dbReference>
<reference evidence="3" key="1">
    <citation type="submission" date="2018-05" db="EMBL/GenBank/DDBJ databases">
        <authorList>
            <person name="Lanie J.A."/>
            <person name="Ng W.-L."/>
            <person name="Kazmierczak K.M."/>
            <person name="Andrzejewski T.M."/>
            <person name="Davidsen T.M."/>
            <person name="Wayne K.J."/>
            <person name="Tettelin H."/>
            <person name="Glass J.I."/>
            <person name="Rusch D."/>
            <person name="Podicherti R."/>
            <person name="Tsui H.-C.T."/>
            <person name="Winkler M.E."/>
        </authorList>
    </citation>
    <scope>NUCLEOTIDE SEQUENCE</scope>
</reference>
<name>A0A382LYJ0_9ZZZZ</name>
<dbReference type="Gene3D" id="6.10.340.10">
    <property type="match status" value="1"/>
</dbReference>
<dbReference type="PANTHER" id="PTHR32089:SF112">
    <property type="entry name" value="LYSOZYME-LIKE PROTEIN-RELATED"/>
    <property type="match status" value="1"/>
</dbReference>
<dbReference type="CDD" id="cd06225">
    <property type="entry name" value="HAMP"/>
    <property type="match status" value="1"/>
</dbReference>
<dbReference type="AlphaFoldDB" id="A0A382LYJ0"/>
<keyword evidence="1" id="KW-0812">Transmembrane</keyword>
<evidence type="ECO:0000256" key="1">
    <source>
        <dbReference type="SAM" id="Phobius"/>
    </source>
</evidence>
<feature type="domain" description="HAMP" evidence="2">
    <location>
        <begin position="261"/>
        <end position="313"/>
    </location>
</feature>
<evidence type="ECO:0000259" key="2">
    <source>
        <dbReference type="PROSITE" id="PS50885"/>
    </source>
</evidence>
<feature type="non-terminal residue" evidence="3">
    <location>
        <position position="1"/>
    </location>
</feature>
<dbReference type="GO" id="GO:0016020">
    <property type="term" value="C:membrane"/>
    <property type="evidence" value="ECO:0007669"/>
    <property type="project" value="InterPro"/>
</dbReference>
<dbReference type="SMART" id="SM00304">
    <property type="entry name" value="HAMP"/>
    <property type="match status" value="1"/>
</dbReference>
<dbReference type="PANTHER" id="PTHR32089">
    <property type="entry name" value="METHYL-ACCEPTING CHEMOTAXIS PROTEIN MCPB"/>
    <property type="match status" value="1"/>
</dbReference>
<feature type="transmembrane region" description="Helical" evidence="1">
    <location>
        <begin position="241"/>
        <end position="259"/>
    </location>
</feature>
<dbReference type="Gene3D" id="1.10.287.950">
    <property type="entry name" value="Methyl-accepting chemotaxis protein"/>
    <property type="match status" value="1"/>
</dbReference>
<gene>
    <name evidence="3" type="ORF">METZ01_LOCUS292815</name>
</gene>
<keyword evidence="1" id="KW-1133">Transmembrane helix</keyword>
<protein>
    <recommendedName>
        <fullName evidence="2">HAMP domain-containing protein</fullName>
    </recommendedName>
</protein>
<dbReference type="GO" id="GO:0007165">
    <property type="term" value="P:signal transduction"/>
    <property type="evidence" value="ECO:0007669"/>
    <property type="project" value="InterPro"/>
</dbReference>
<keyword evidence="1" id="KW-0472">Membrane</keyword>
<dbReference type="InterPro" id="IPR003660">
    <property type="entry name" value="HAMP_dom"/>
</dbReference>
<feature type="non-terminal residue" evidence="3">
    <location>
        <position position="394"/>
    </location>
</feature>
<accession>A0A382LYJ0</accession>
<sequence length="394" mass="44268">LDLSRQSDLLIKSVDNTIERFDEQRDKLVSVDVDVFNSVIDILRSINLNQESNYSKLSKNKTAFDECLSDLNALVQSGGRFKEERAIILKVVSSVEDEAERQIYNINKVKTDEHYTDIKKQFDFAQKTYLDYLNDMIIRVNEVAGVTSEVSKLLKNENILGYSDEMIKALTDYESIRSDFHQSIVNKIEAYRKYDLTHTLLEETLGLIEGNISKIKDHSRALVANRVKEIESEVKISRNEMLIVTIVAALISLILAWWVQNYISKSLDSASLTLKAVAKGNLDLKIGGTKNDEIGSLLRAMKEMVEDLTIADGVLKKVASGDLRDSKDFNNRGLMLLTVNKMSRDLRNIVVDVNKSAQMMEDGGKDLNDACQLVAKNNESQAASAEECAAAIEE</sequence>